<dbReference type="PANTHER" id="PTHR31118:SF12">
    <property type="entry name" value="CYCLASE-LIKE PROTEIN 2"/>
    <property type="match status" value="1"/>
</dbReference>
<keyword evidence="5 8" id="KW-0378">Hydrolase</keyword>
<dbReference type="EMBL" id="PGCK01000001">
    <property type="protein sequence ID" value="MCD1293537.1"/>
    <property type="molecule type" value="Genomic_DNA"/>
</dbReference>
<dbReference type="Pfam" id="PF04199">
    <property type="entry name" value="Cyclase"/>
    <property type="match status" value="1"/>
</dbReference>
<sequence>MRIVDLTHTIHPEMPVFPGTEQPVITKTNTLEKDGFCEVIISMYSHTGTHIDAPAHILENGPTLDKLDVGHFIGSATILDLSNLETKTISVDDLKNYEGRIGRSDFIIIKTGWGKHWGDKKYFDVFPSLSVEAAEWLAKFDLKGIGIDAISIDDINSTTFSVHKTFFRKNMVVIENLTNLDSIKKEFFTLSILPLKTKDADGSPVRAIAMVDEQR</sequence>
<evidence type="ECO:0000256" key="4">
    <source>
        <dbReference type="ARBA" id="ARBA00022723"/>
    </source>
</evidence>
<dbReference type="RefSeq" id="WP_230739479.1">
    <property type="nucleotide sequence ID" value="NZ_PGCK01000001.1"/>
</dbReference>
<evidence type="ECO:0000256" key="2">
    <source>
        <dbReference type="ARBA" id="ARBA00005023"/>
    </source>
</evidence>
<protein>
    <submittedName>
        <fullName evidence="8">Hydrolase</fullName>
    </submittedName>
</protein>
<dbReference type="InterPro" id="IPR007325">
    <property type="entry name" value="KFase/CYL"/>
</dbReference>
<dbReference type="GO" id="GO:0019441">
    <property type="term" value="P:L-tryptophan catabolic process to kynurenine"/>
    <property type="evidence" value="ECO:0007669"/>
    <property type="project" value="InterPro"/>
</dbReference>
<dbReference type="InterPro" id="IPR037175">
    <property type="entry name" value="KFase_sf"/>
</dbReference>
<reference evidence="8 9" key="1">
    <citation type="submission" date="2017-11" db="EMBL/GenBank/DDBJ databases">
        <title>Isolation and Characterization of Family Methanocellaceae Species from Potential Methane Hydrate Area Offshore Southwestern Taiwan.</title>
        <authorList>
            <person name="Zhang W.-L."/>
            <person name="Chen W.-C."/>
            <person name="Lai M.-C."/>
            <person name="Chen S.-C."/>
        </authorList>
    </citation>
    <scope>NUCLEOTIDE SEQUENCE [LARGE SCALE GENOMIC DNA]</scope>
    <source>
        <strain evidence="8 9">CWC-04</strain>
    </source>
</reference>
<dbReference type="PANTHER" id="PTHR31118">
    <property type="entry name" value="CYCLASE-LIKE PROTEIN 2"/>
    <property type="match status" value="1"/>
</dbReference>
<comment type="caution">
    <text evidence="8">The sequence shown here is derived from an EMBL/GenBank/DDBJ whole genome shotgun (WGS) entry which is preliminary data.</text>
</comment>
<evidence type="ECO:0000256" key="3">
    <source>
        <dbReference type="ARBA" id="ARBA00011738"/>
    </source>
</evidence>
<evidence type="ECO:0000256" key="5">
    <source>
        <dbReference type="ARBA" id="ARBA00022801"/>
    </source>
</evidence>
<comment type="cofactor">
    <cofactor evidence="1">
        <name>Zn(2+)</name>
        <dbReference type="ChEBI" id="CHEBI:29105"/>
    </cofactor>
</comment>
<comment type="subunit">
    <text evidence="3">Homodimer.</text>
</comment>
<dbReference type="GO" id="GO:0046872">
    <property type="term" value="F:metal ion binding"/>
    <property type="evidence" value="ECO:0007669"/>
    <property type="project" value="UniProtKB-KW"/>
</dbReference>
<keyword evidence="9" id="KW-1185">Reference proteome</keyword>
<dbReference type="Proteomes" id="UP001320159">
    <property type="component" value="Unassembled WGS sequence"/>
</dbReference>
<organism evidence="8 9">
    <name type="scientific">Methanooceanicella nereidis</name>
    <dbReference type="NCBI Taxonomy" id="2052831"/>
    <lineage>
        <taxon>Archaea</taxon>
        <taxon>Methanobacteriati</taxon>
        <taxon>Methanobacteriota</taxon>
        <taxon>Stenosarchaea group</taxon>
        <taxon>Methanomicrobia</taxon>
        <taxon>Methanocellales</taxon>
        <taxon>Methanocellaceae</taxon>
        <taxon>Methanooceanicella</taxon>
    </lineage>
</organism>
<evidence type="ECO:0000256" key="1">
    <source>
        <dbReference type="ARBA" id="ARBA00001947"/>
    </source>
</evidence>
<evidence type="ECO:0000256" key="6">
    <source>
        <dbReference type="ARBA" id="ARBA00022833"/>
    </source>
</evidence>
<dbReference type="GO" id="GO:0004061">
    <property type="term" value="F:arylformamidase activity"/>
    <property type="evidence" value="ECO:0007669"/>
    <property type="project" value="InterPro"/>
</dbReference>
<dbReference type="FunFam" id="3.50.30.50:FF:000001">
    <property type="entry name" value="Kynurenine formamidase"/>
    <property type="match status" value="1"/>
</dbReference>
<accession>A0AAP2RC27</accession>
<keyword evidence="6" id="KW-0862">Zinc</keyword>
<evidence type="ECO:0000256" key="7">
    <source>
        <dbReference type="ARBA" id="ARBA00023079"/>
    </source>
</evidence>
<comment type="pathway">
    <text evidence="2">Amino-acid degradation.</text>
</comment>
<gene>
    <name evidence="8" type="ORF">CUJ83_00815</name>
</gene>
<evidence type="ECO:0000313" key="8">
    <source>
        <dbReference type="EMBL" id="MCD1293537.1"/>
    </source>
</evidence>
<name>A0AAP2RC27_9EURY</name>
<dbReference type="SUPFAM" id="SSF102198">
    <property type="entry name" value="Putative cyclase"/>
    <property type="match status" value="1"/>
</dbReference>
<keyword evidence="4" id="KW-0479">Metal-binding</keyword>
<dbReference type="AlphaFoldDB" id="A0AAP2RC27"/>
<dbReference type="Gene3D" id="3.50.30.50">
    <property type="entry name" value="Putative cyclase"/>
    <property type="match status" value="1"/>
</dbReference>
<evidence type="ECO:0000313" key="9">
    <source>
        <dbReference type="Proteomes" id="UP001320159"/>
    </source>
</evidence>
<proteinExistence type="predicted"/>
<keyword evidence="7" id="KW-0823">Tryptophan catabolism</keyword>